<dbReference type="Proteomes" id="UP000030104">
    <property type="component" value="Unassembled WGS sequence"/>
</dbReference>
<gene>
    <name evidence="1" type="ORF">PITC_034440</name>
</gene>
<keyword evidence="2" id="KW-1185">Reference proteome</keyword>
<evidence type="ECO:0000313" key="1">
    <source>
        <dbReference type="EMBL" id="KGO78153.1"/>
    </source>
</evidence>
<name>A0A0A2LG60_PENIT</name>
<dbReference type="EMBL" id="JQGA01000021">
    <property type="protein sequence ID" value="KGO78153.1"/>
    <property type="molecule type" value="Genomic_DNA"/>
</dbReference>
<evidence type="ECO:0000313" key="2">
    <source>
        <dbReference type="Proteomes" id="UP000030104"/>
    </source>
</evidence>
<proteinExistence type="predicted"/>
<sequence length="39" mass="4519">MISQIQARRISLNYLTDIVWLSFRLREGQAGLTLQTRLG</sequence>
<dbReference type="AlphaFoldDB" id="A0A0A2LG60"/>
<accession>A0A0A2LG60</accession>
<dbReference type="HOGENOM" id="CLU_3320216_0_0_1"/>
<protein>
    <submittedName>
        <fullName evidence="1">Uncharacterized protein</fullName>
    </submittedName>
</protein>
<comment type="caution">
    <text evidence="1">The sequence shown here is derived from an EMBL/GenBank/DDBJ whole genome shotgun (WGS) entry which is preliminary data.</text>
</comment>
<reference evidence="1 2" key="1">
    <citation type="journal article" date="2015" name="Mol. Plant Microbe Interact.">
        <title>Genome, transcriptome, and functional analyses of Penicillium expansum provide new insights into secondary metabolism and pathogenicity.</title>
        <authorList>
            <person name="Ballester A.R."/>
            <person name="Marcet-Houben M."/>
            <person name="Levin E."/>
            <person name="Sela N."/>
            <person name="Selma-Lazaro C."/>
            <person name="Carmona L."/>
            <person name="Wisniewski M."/>
            <person name="Droby S."/>
            <person name="Gonzalez-Candelas L."/>
            <person name="Gabaldon T."/>
        </authorList>
    </citation>
    <scope>NUCLEOTIDE SEQUENCE [LARGE SCALE GENOMIC DNA]</scope>
    <source>
        <strain evidence="1 2">PHI-1</strain>
    </source>
</reference>
<organism evidence="1 2">
    <name type="scientific">Penicillium italicum</name>
    <name type="common">Blue mold</name>
    <dbReference type="NCBI Taxonomy" id="40296"/>
    <lineage>
        <taxon>Eukaryota</taxon>
        <taxon>Fungi</taxon>
        <taxon>Dikarya</taxon>
        <taxon>Ascomycota</taxon>
        <taxon>Pezizomycotina</taxon>
        <taxon>Eurotiomycetes</taxon>
        <taxon>Eurotiomycetidae</taxon>
        <taxon>Eurotiales</taxon>
        <taxon>Aspergillaceae</taxon>
        <taxon>Penicillium</taxon>
    </lineage>
</organism>